<dbReference type="SMART" id="SM00195">
    <property type="entry name" value="DSPc"/>
    <property type="match status" value="1"/>
</dbReference>
<evidence type="ECO:0000256" key="2">
    <source>
        <dbReference type="ARBA" id="ARBA00022801"/>
    </source>
</evidence>
<dbReference type="SUPFAM" id="SSF52799">
    <property type="entry name" value="(Phosphotyrosine protein) phosphatases II"/>
    <property type="match status" value="1"/>
</dbReference>
<evidence type="ECO:0000313" key="8">
    <source>
        <dbReference type="EMBL" id="KDQ53620.1"/>
    </source>
</evidence>
<protein>
    <submittedName>
        <fullName evidence="8">Uncharacterized protein</fullName>
    </submittedName>
</protein>
<evidence type="ECO:0000259" key="7">
    <source>
        <dbReference type="PROSITE" id="PS50056"/>
    </source>
</evidence>
<name>A0A067PIF8_9AGAM</name>
<keyword evidence="3" id="KW-0904">Protein phosphatase</keyword>
<comment type="similarity">
    <text evidence="1">Belongs to the protein-tyrosine phosphatase family. Non-receptor class dual specificity subfamily.</text>
</comment>
<feature type="domain" description="Tyrosine-protein phosphatase" evidence="6">
    <location>
        <begin position="73"/>
        <end position="216"/>
    </location>
</feature>
<dbReference type="PANTHER" id="PTHR45948:SF2">
    <property type="entry name" value="DUAL SPECIFICITY PROTEIN PHOSPHATASE"/>
    <property type="match status" value="1"/>
</dbReference>
<dbReference type="InterPro" id="IPR016130">
    <property type="entry name" value="Tyr_Pase_AS"/>
</dbReference>
<dbReference type="InterPro" id="IPR000387">
    <property type="entry name" value="Tyr_Pase_dom"/>
</dbReference>
<reference evidence="9" key="1">
    <citation type="journal article" date="2014" name="Proc. Natl. Acad. Sci. U.S.A.">
        <title>Extensive sampling of basidiomycete genomes demonstrates inadequacy of the white-rot/brown-rot paradigm for wood decay fungi.</title>
        <authorList>
            <person name="Riley R."/>
            <person name="Salamov A.A."/>
            <person name="Brown D.W."/>
            <person name="Nagy L.G."/>
            <person name="Floudas D."/>
            <person name="Held B.W."/>
            <person name="Levasseur A."/>
            <person name="Lombard V."/>
            <person name="Morin E."/>
            <person name="Otillar R."/>
            <person name="Lindquist E.A."/>
            <person name="Sun H."/>
            <person name="LaButti K.M."/>
            <person name="Schmutz J."/>
            <person name="Jabbour D."/>
            <person name="Luo H."/>
            <person name="Baker S.E."/>
            <person name="Pisabarro A.G."/>
            <person name="Walton J.D."/>
            <person name="Blanchette R.A."/>
            <person name="Henrissat B."/>
            <person name="Martin F."/>
            <person name="Cullen D."/>
            <person name="Hibbett D.S."/>
            <person name="Grigoriev I.V."/>
        </authorList>
    </citation>
    <scope>NUCLEOTIDE SEQUENCE [LARGE SCALE GENOMIC DNA]</scope>
    <source>
        <strain evidence="9">MUCL 33604</strain>
    </source>
</reference>
<dbReference type="Pfam" id="PF00782">
    <property type="entry name" value="DSPc"/>
    <property type="match status" value="1"/>
</dbReference>
<organism evidence="8 9">
    <name type="scientific">Jaapia argillacea MUCL 33604</name>
    <dbReference type="NCBI Taxonomy" id="933084"/>
    <lineage>
        <taxon>Eukaryota</taxon>
        <taxon>Fungi</taxon>
        <taxon>Dikarya</taxon>
        <taxon>Basidiomycota</taxon>
        <taxon>Agaricomycotina</taxon>
        <taxon>Agaricomycetes</taxon>
        <taxon>Agaricomycetidae</taxon>
        <taxon>Jaapiales</taxon>
        <taxon>Jaapiaceae</taxon>
        <taxon>Jaapia</taxon>
    </lineage>
</organism>
<dbReference type="Proteomes" id="UP000027265">
    <property type="component" value="Unassembled WGS sequence"/>
</dbReference>
<dbReference type="GO" id="GO:0005829">
    <property type="term" value="C:cytosol"/>
    <property type="evidence" value="ECO:0007669"/>
    <property type="project" value="TreeGrafter"/>
</dbReference>
<dbReference type="InterPro" id="IPR000340">
    <property type="entry name" value="Dual-sp_phosphatase_cat-dom"/>
</dbReference>
<dbReference type="PROSITE" id="PS00383">
    <property type="entry name" value="TYR_PHOSPHATASE_1"/>
    <property type="match status" value="1"/>
</dbReference>
<keyword evidence="9" id="KW-1185">Reference proteome</keyword>
<gene>
    <name evidence="8" type="ORF">JAAARDRAFT_209961</name>
</gene>
<dbReference type="GO" id="GO:0004722">
    <property type="term" value="F:protein serine/threonine phosphatase activity"/>
    <property type="evidence" value="ECO:0007669"/>
    <property type="project" value="UniProtKB-EC"/>
</dbReference>
<dbReference type="STRING" id="933084.A0A067PIF8"/>
<evidence type="ECO:0000313" key="9">
    <source>
        <dbReference type="Proteomes" id="UP000027265"/>
    </source>
</evidence>
<dbReference type="OrthoDB" id="2017893at2759"/>
<evidence type="ECO:0000256" key="4">
    <source>
        <dbReference type="ARBA" id="ARBA00047761"/>
    </source>
</evidence>
<dbReference type="PROSITE" id="PS50056">
    <property type="entry name" value="TYR_PHOSPHATASE_2"/>
    <property type="match status" value="1"/>
</dbReference>
<evidence type="ECO:0000259" key="6">
    <source>
        <dbReference type="PROSITE" id="PS50054"/>
    </source>
</evidence>
<dbReference type="Gene3D" id="3.90.190.10">
    <property type="entry name" value="Protein tyrosine phosphatase superfamily"/>
    <property type="match status" value="1"/>
</dbReference>
<dbReference type="GO" id="GO:0004725">
    <property type="term" value="F:protein tyrosine phosphatase activity"/>
    <property type="evidence" value="ECO:0007669"/>
    <property type="project" value="TreeGrafter"/>
</dbReference>
<dbReference type="GO" id="GO:0007165">
    <property type="term" value="P:signal transduction"/>
    <property type="evidence" value="ECO:0007669"/>
    <property type="project" value="TreeGrafter"/>
</dbReference>
<evidence type="ECO:0000256" key="3">
    <source>
        <dbReference type="ARBA" id="ARBA00022912"/>
    </source>
</evidence>
<dbReference type="PRINTS" id="PR01908">
    <property type="entry name" value="ADSPHPHTASE"/>
</dbReference>
<dbReference type="InParanoid" id="A0A067PIF8"/>
<dbReference type="PROSITE" id="PS50054">
    <property type="entry name" value="TYR_PHOSPHATASE_DUAL"/>
    <property type="match status" value="1"/>
</dbReference>
<sequence length="246" mass="27908">MLVTIAITPITSIAGLHRSSVAMSADQKVLLPPLADKPTSIQRSLTMDGDYFERRELRIVCTQKLALEDFRPQASEVIPRLYLSDLYTATSPNVLNRLGITHVVSVVGRPWHRYPSSIKHLSVPIEDNRKADLLGYLDATVTWIHHALSRSDNNRVLVHCVWGMSRSASVIVAYLMAMKKMPLQLALSFVRLKRSVVRPNIGFMSQLQMYELQQIKREKRRRIPANLLKTEGQGRRLIGDLETIQS</sequence>
<dbReference type="HOGENOM" id="CLU_027074_9_1_1"/>
<evidence type="ECO:0000256" key="5">
    <source>
        <dbReference type="ARBA" id="ARBA00048336"/>
    </source>
</evidence>
<comment type="catalytic activity">
    <reaction evidence="5">
        <text>O-phospho-L-threonyl-[protein] + H2O = L-threonyl-[protein] + phosphate</text>
        <dbReference type="Rhea" id="RHEA:47004"/>
        <dbReference type="Rhea" id="RHEA-COMP:11060"/>
        <dbReference type="Rhea" id="RHEA-COMP:11605"/>
        <dbReference type="ChEBI" id="CHEBI:15377"/>
        <dbReference type="ChEBI" id="CHEBI:30013"/>
        <dbReference type="ChEBI" id="CHEBI:43474"/>
        <dbReference type="ChEBI" id="CHEBI:61977"/>
        <dbReference type="EC" id="3.1.3.16"/>
    </reaction>
</comment>
<evidence type="ECO:0000256" key="1">
    <source>
        <dbReference type="ARBA" id="ARBA00008601"/>
    </source>
</evidence>
<feature type="domain" description="Tyrosine specific protein phosphatases" evidence="7">
    <location>
        <begin position="131"/>
        <end position="194"/>
    </location>
</feature>
<dbReference type="EMBL" id="KL197733">
    <property type="protein sequence ID" value="KDQ53620.1"/>
    <property type="molecule type" value="Genomic_DNA"/>
</dbReference>
<comment type="catalytic activity">
    <reaction evidence="4">
        <text>O-phospho-L-seryl-[protein] + H2O = L-seryl-[protein] + phosphate</text>
        <dbReference type="Rhea" id="RHEA:20629"/>
        <dbReference type="Rhea" id="RHEA-COMP:9863"/>
        <dbReference type="Rhea" id="RHEA-COMP:11604"/>
        <dbReference type="ChEBI" id="CHEBI:15377"/>
        <dbReference type="ChEBI" id="CHEBI:29999"/>
        <dbReference type="ChEBI" id="CHEBI:43474"/>
        <dbReference type="ChEBI" id="CHEBI:83421"/>
        <dbReference type="EC" id="3.1.3.16"/>
    </reaction>
</comment>
<dbReference type="InterPro" id="IPR029021">
    <property type="entry name" value="Prot-tyrosine_phosphatase-like"/>
</dbReference>
<dbReference type="CDD" id="cd14498">
    <property type="entry name" value="DSP"/>
    <property type="match status" value="1"/>
</dbReference>
<dbReference type="InterPro" id="IPR020422">
    <property type="entry name" value="TYR_PHOSPHATASE_DUAL_dom"/>
</dbReference>
<proteinExistence type="inferred from homology"/>
<dbReference type="AlphaFoldDB" id="A0A067PIF8"/>
<dbReference type="PANTHER" id="PTHR45948">
    <property type="entry name" value="DUAL SPECIFICITY PROTEIN PHOSPHATASE DDB_G0269404-RELATED"/>
    <property type="match status" value="1"/>
</dbReference>
<accession>A0A067PIF8</accession>
<keyword evidence="2" id="KW-0378">Hydrolase</keyword>